<dbReference type="Pfam" id="PF01381">
    <property type="entry name" value="HTH_3"/>
    <property type="match status" value="1"/>
</dbReference>
<dbReference type="Gene3D" id="1.10.260.40">
    <property type="entry name" value="lambda repressor-like DNA-binding domains"/>
    <property type="match status" value="1"/>
</dbReference>
<evidence type="ECO:0000259" key="2">
    <source>
        <dbReference type="PROSITE" id="PS50943"/>
    </source>
</evidence>
<dbReference type="SUPFAM" id="SSF47413">
    <property type="entry name" value="lambda repressor-like DNA-binding domains"/>
    <property type="match status" value="1"/>
</dbReference>
<dbReference type="InterPro" id="IPR050807">
    <property type="entry name" value="TransReg_Diox_bact_type"/>
</dbReference>
<reference evidence="3" key="1">
    <citation type="submission" date="2020-10" db="EMBL/GenBank/DDBJ databases">
        <authorList>
            <person name="Gilroy R."/>
        </authorList>
    </citation>
    <scope>NUCLEOTIDE SEQUENCE</scope>
    <source>
        <strain evidence="3">CHK186-9395</strain>
    </source>
</reference>
<organism evidence="3 4">
    <name type="scientific">Candidatus Caccopulliclostridium gallistercoris</name>
    <dbReference type="NCBI Taxonomy" id="2840719"/>
    <lineage>
        <taxon>Bacteria</taxon>
        <taxon>Bacillati</taxon>
        <taxon>Bacillota</taxon>
        <taxon>Clostridia</taxon>
        <taxon>Candidatus Caccopulliclostridium</taxon>
    </lineage>
</organism>
<protein>
    <submittedName>
        <fullName evidence="3">Helix-turn-helix transcriptional regulator</fullName>
    </submittedName>
</protein>
<feature type="domain" description="HTH cro/C1-type" evidence="2">
    <location>
        <begin position="10"/>
        <end position="64"/>
    </location>
</feature>
<dbReference type="PANTHER" id="PTHR46797:SF1">
    <property type="entry name" value="METHYLPHOSPHONATE SYNTHASE"/>
    <property type="match status" value="1"/>
</dbReference>
<reference evidence="3" key="2">
    <citation type="journal article" date="2021" name="PeerJ">
        <title>Extensive microbial diversity within the chicken gut microbiome revealed by metagenomics and culture.</title>
        <authorList>
            <person name="Gilroy R."/>
            <person name="Ravi A."/>
            <person name="Getino M."/>
            <person name="Pursley I."/>
            <person name="Horton D.L."/>
            <person name="Alikhan N.F."/>
            <person name="Baker D."/>
            <person name="Gharbi K."/>
            <person name="Hall N."/>
            <person name="Watson M."/>
            <person name="Adriaenssens E.M."/>
            <person name="Foster-Nyarko E."/>
            <person name="Jarju S."/>
            <person name="Secka A."/>
            <person name="Antonio M."/>
            <person name="Oren A."/>
            <person name="Chaudhuri R.R."/>
            <person name="La Ragione R."/>
            <person name="Hildebrand F."/>
            <person name="Pallen M.J."/>
        </authorList>
    </citation>
    <scope>NUCLEOTIDE SEQUENCE</scope>
    <source>
        <strain evidence="3">CHK186-9395</strain>
    </source>
</reference>
<dbReference type="GO" id="GO:0003700">
    <property type="term" value="F:DNA-binding transcription factor activity"/>
    <property type="evidence" value="ECO:0007669"/>
    <property type="project" value="TreeGrafter"/>
</dbReference>
<dbReference type="AlphaFoldDB" id="A0A9D1NEC6"/>
<dbReference type="GO" id="GO:0005829">
    <property type="term" value="C:cytosol"/>
    <property type="evidence" value="ECO:0007669"/>
    <property type="project" value="TreeGrafter"/>
</dbReference>
<dbReference type="Proteomes" id="UP000886861">
    <property type="component" value="Unassembled WGS sequence"/>
</dbReference>
<evidence type="ECO:0000313" key="3">
    <source>
        <dbReference type="EMBL" id="HIV01326.1"/>
    </source>
</evidence>
<proteinExistence type="predicted"/>
<keyword evidence="1" id="KW-0238">DNA-binding</keyword>
<dbReference type="InterPro" id="IPR010982">
    <property type="entry name" value="Lambda_DNA-bd_dom_sf"/>
</dbReference>
<dbReference type="InterPro" id="IPR001387">
    <property type="entry name" value="Cro/C1-type_HTH"/>
</dbReference>
<dbReference type="SMART" id="SM00530">
    <property type="entry name" value="HTH_XRE"/>
    <property type="match status" value="1"/>
</dbReference>
<dbReference type="GO" id="GO:0003677">
    <property type="term" value="F:DNA binding"/>
    <property type="evidence" value="ECO:0007669"/>
    <property type="project" value="UniProtKB-KW"/>
</dbReference>
<gene>
    <name evidence="3" type="ORF">IAA62_02075</name>
</gene>
<comment type="caution">
    <text evidence="3">The sequence shown here is derived from an EMBL/GenBank/DDBJ whole genome shotgun (WGS) entry which is preliminary data.</text>
</comment>
<evidence type="ECO:0000256" key="1">
    <source>
        <dbReference type="ARBA" id="ARBA00023125"/>
    </source>
</evidence>
<dbReference type="EMBL" id="DVOJ01000007">
    <property type="protein sequence ID" value="HIV01326.1"/>
    <property type="molecule type" value="Genomic_DNA"/>
</dbReference>
<dbReference type="PROSITE" id="PS50943">
    <property type="entry name" value="HTH_CROC1"/>
    <property type="match status" value="1"/>
</dbReference>
<sequence length="67" mass="7516">MDLKEFGQKLAKIRQEKGMSAYALSLKIEKDPSYIHKVENAKMNISLTSLFAICNALEITPDVLFVA</sequence>
<accession>A0A9D1NEC6</accession>
<dbReference type="CDD" id="cd00093">
    <property type="entry name" value="HTH_XRE"/>
    <property type="match status" value="1"/>
</dbReference>
<dbReference type="PANTHER" id="PTHR46797">
    <property type="entry name" value="HTH-TYPE TRANSCRIPTIONAL REGULATOR"/>
    <property type="match status" value="1"/>
</dbReference>
<name>A0A9D1NEC6_9FIRM</name>
<evidence type="ECO:0000313" key="4">
    <source>
        <dbReference type="Proteomes" id="UP000886861"/>
    </source>
</evidence>